<gene>
    <name evidence="2" type="ORF">AVL55_04995</name>
</gene>
<evidence type="ECO:0000256" key="1">
    <source>
        <dbReference type="ARBA" id="ARBA00022857"/>
    </source>
</evidence>
<dbReference type="EMBL" id="CP014323">
    <property type="protein sequence ID" value="AMJ97572.1"/>
    <property type="molecule type" value="Genomic_DNA"/>
</dbReference>
<dbReference type="AlphaFoldDB" id="A0A126PX74"/>
<dbReference type="Proteomes" id="UP000063991">
    <property type="component" value="Chromosome"/>
</dbReference>
<proteinExistence type="predicted"/>
<dbReference type="GO" id="GO:0003995">
    <property type="term" value="F:acyl-CoA dehydrogenase activity"/>
    <property type="evidence" value="ECO:0007669"/>
    <property type="project" value="InterPro"/>
</dbReference>
<organism evidence="2 3">
    <name type="scientific">Alteromonas macleodii</name>
    <name type="common">Pseudoalteromonas macleodii</name>
    <dbReference type="NCBI Taxonomy" id="28108"/>
    <lineage>
        <taxon>Bacteria</taxon>
        <taxon>Pseudomonadati</taxon>
        <taxon>Pseudomonadota</taxon>
        <taxon>Gammaproteobacteria</taxon>
        <taxon>Alteromonadales</taxon>
        <taxon>Alteromonadaceae</taxon>
        <taxon>Alteromonas/Salinimonas group</taxon>
        <taxon>Alteromonas</taxon>
    </lineage>
</organism>
<dbReference type="InterPro" id="IPR008670">
    <property type="entry name" value="CoA_reduct_LuxC"/>
</dbReference>
<name>A0A126PX74_ALTMA</name>
<evidence type="ECO:0000313" key="3">
    <source>
        <dbReference type="Proteomes" id="UP000063991"/>
    </source>
</evidence>
<evidence type="ECO:0008006" key="4">
    <source>
        <dbReference type="Google" id="ProtNLM"/>
    </source>
</evidence>
<accession>A0A126PX74</accession>
<reference evidence="2 3" key="1">
    <citation type="submission" date="2015-12" db="EMBL/GenBank/DDBJ databases">
        <authorList>
            <person name="Shamseldin A."/>
            <person name="Moawad H."/>
            <person name="Abd El-Rahim W.M."/>
            <person name="Sadowsky M.J."/>
        </authorList>
    </citation>
    <scope>NUCLEOTIDE SEQUENCE [LARGE SCALE GENOMIC DNA]</scope>
    <source>
        <strain evidence="2 3">D7</strain>
    </source>
</reference>
<evidence type="ECO:0000313" key="2">
    <source>
        <dbReference type="EMBL" id="AMJ97572.1"/>
    </source>
</evidence>
<protein>
    <recommendedName>
        <fullName evidence="4">Long-chain-fatty-acyl-CoA reductase</fullName>
    </recommendedName>
</protein>
<dbReference type="Pfam" id="PF05893">
    <property type="entry name" value="LuxC"/>
    <property type="match status" value="1"/>
</dbReference>
<sequence>MFNDNSPLTWHIEAESLKQKKLLSLAEIRASVAGFAAFLLKQNTARKHPEIVALAFWFRQAHLAQITESMPTELTNKKVHRVFHIAPANVDTVFMYSVLLSVLCANQNIVRVSQRSGEVTWLLISLLKEYLKLPEGQVMANQVAVVDYEARQEQATEQLSNWCDLRVIWGGDQAIKAVTAIAPQTAQVCFPDRYSVALIQLDENSDINALASQFLTDLLPFTQQACSSPKAIYWLNTSQDIQQSFWDEVEKQLNATEHQFDISNKVEQQINFQYLAAAFGLTIENDDEQGTMSFARVQRVDVLGRCKVRYLTAEMLAAHTGNGLMLEQDVTSPDAIAFSAKLQTIACAPASLGIQGEYKRTTRLGASLEFDTVWDGIDLLQVFY</sequence>
<dbReference type="InterPro" id="IPR016161">
    <property type="entry name" value="Ald_DH/histidinol_DH"/>
</dbReference>
<dbReference type="SUPFAM" id="SSF53720">
    <property type="entry name" value="ALDH-like"/>
    <property type="match status" value="1"/>
</dbReference>
<keyword evidence="1" id="KW-0521">NADP</keyword>
<dbReference type="GO" id="GO:0008218">
    <property type="term" value="P:bioluminescence"/>
    <property type="evidence" value="ECO:0007669"/>
    <property type="project" value="InterPro"/>
</dbReference>